<accession>A0A9X3B9J8</accession>
<dbReference type="Proteomes" id="UP001155483">
    <property type="component" value="Unassembled WGS sequence"/>
</dbReference>
<gene>
    <name evidence="1" type="ORF">OCK74_23605</name>
</gene>
<comment type="caution">
    <text evidence="1">The sequence shown here is derived from an EMBL/GenBank/DDBJ whole genome shotgun (WGS) entry which is preliminary data.</text>
</comment>
<proteinExistence type="predicted"/>
<reference evidence="1" key="2">
    <citation type="submission" date="2023-04" db="EMBL/GenBank/DDBJ databases">
        <title>Paracnuella aquatica gen. nov., sp. nov., a member of the family Chitinophagaceae isolated from a hot spring.</title>
        <authorList>
            <person name="Wang C."/>
        </authorList>
    </citation>
    <scope>NUCLEOTIDE SEQUENCE</scope>
    <source>
        <strain evidence="1">LB-8</strain>
    </source>
</reference>
<reference evidence="1" key="1">
    <citation type="submission" date="2022-09" db="EMBL/GenBank/DDBJ databases">
        <authorList>
            <person name="Yuan C."/>
            <person name="Ke Z."/>
        </authorList>
    </citation>
    <scope>NUCLEOTIDE SEQUENCE</scope>
    <source>
        <strain evidence="1">LB-8</strain>
    </source>
</reference>
<dbReference type="EMBL" id="JAOTIF010000028">
    <property type="protein sequence ID" value="MCU7552125.1"/>
    <property type="molecule type" value="Genomic_DNA"/>
</dbReference>
<sequence length="76" mass="8311">MIALLCNGIIVYTAWSTTSDKEKVSLKAKAGDTRNYHPLSALKLYSKDGNIGWLTATYCNNRSYPADGIGKLSNNL</sequence>
<dbReference type="RefSeq" id="WP_279299561.1">
    <property type="nucleotide sequence ID" value="NZ_JAOTIF010000028.1"/>
</dbReference>
<name>A0A9X3B9J8_9BACT</name>
<evidence type="ECO:0000313" key="1">
    <source>
        <dbReference type="EMBL" id="MCU7552125.1"/>
    </source>
</evidence>
<keyword evidence="2" id="KW-1185">Reference proteome</keyword>
<dbReference type="AlphaFoldDB" id="A0A9X3B9J8"/>
<protein>
    <submittedName>
        <fullName evidence="1">Uncharacterized protein</fullName>
    </submittedName>
</protein>
<evidence type="ECO:0000313" key="2">
    <source>
        <dbReference type="Proteomes" id="UP001155483"/>
    </source>
</evidence>
<organism evidence="1 2">
    <name type="scientific">Paraflavisolibacter caeni</name>
    <dbReference type="NCBI Taxonomy" id="2982496"/>
    <lineage>
        <taxon>Bacteria</taxon>
        <taxon>Pseudomonadati</taxon>
        <taxon>Bacteroidota</taxon>
        <taxon>Chitinophagia</taxon>
        <taxon>Chitinophagales</taxon>
        <taxon>Chitinophagaceae</taxon>
        <taxon>Paraflavisolibacter</taxon>
    </lineage>
</organism>